<evidence type="ECO:0000313" key="1">
    <source>
        <dbReference type="EMBL" id="KAG7160065.1"/>
    </source>
</evidence>
<sequence>MRRLPDWVSTTRYGLLVILGAINCLLEEERSVLVISDPRYGLESITSPRPVCQDLVRQIQHCVIRAKTDALLIHFI</sequence>
<dbReference type="Proteomes" id="UP000747542">
    <property type="component" value="Unassembled WGS sequence"/>
</dbReference>
<reference evidence="1" key="1">
    <citation type="journal article" date="2021" name="Sci. Adv.">
        <title>The American lobster genome reveals insights on longevity, neural, and immune adaptations.</title>
        <authorList>
            <person name="Polinski J.M."/>
            <person name="Zimin A.V."/>
            <person name="Clark K.F."/>
            <person name="Kohn A.B."/>
            <person name="Sadowski N."/>
            <person name="Timp W."/>
            <person name="Ptitsyn A."/>
            <person name="Khanna P."/>
            <person name="Romanova D.Y."/>
            <person name="Williams P."/>
            <person name="Greenwood S.J."/>
            <person name="Moroz L.L."/>
            <person name="Walt D.R."/>
            <person name="Bodnar A.G."/>
        </authorList>
    </citation>
    <scope>NUCLEOTIDE SEQUENCE</scope>
    <source>
        <strain evidence="1">GMGI-L3</strain>
    </source>
</reference>
<name>A0A8J5JLU8_HOMAM</name>
<evidence type="ECO:0000313" key="2">
    <source>
        <dbReference type="Proteomes" id="UP000747542"/>
    </source>
</evidence>
<protein>
    <submittedName>
        <fullName evidence="1">Uncharacterized protein</fullName>
    </submittedName>
</protein>
<comment type="caution">
    <text evidence="1">The sequence shown here is derived from an EMBL/GenBank/DDBJ whole genome shotgun (WGS) entry which is preliminary data.</text>
</comment>
<organism evidence="1 2">
    <name type="scientific">Homarus americanus</name>
    <name type="common">American lobster</name>
    <dbReference type="NCBI Taxonomy" id="6706"/>
    <lineage>
        <taxon>Eukaryota</taxon>
        <taxon>Metazoa</taxon>
        <taxon>Ecdysozoa</taxon>
        <taxon>Arthropoda</taxon>
        <taxon>Crustacea</taxon>
        <taxon>Multicrustacea</taxon>
        <taxon>Malacostraca</taxon>
        <taxon>Eumalacostraca</taxon>
        <taxon>Eucarida</taxon>
        <taxon>Decapoda</taxon>
        <taxon>Pleocyemata</taxon>
        <taxon>Astacidea</taxon>
        <taxon>Nephropoidea</taxon>
        <taxon>Nephropidae</taxon>
        <taxon>Homarus</taxon>
    </lineage>
</organism>
<keyword evidence="2" id="KW-1185">Reference proteome</keyword>
<dbReference type="EMBL" id="JAHLQT010031693">
    <property type="protein sequence ID" value="KAG7160065.1"/>
    <property type="molecule type" value="Genomic_DNA"/>
</dbReference>
<dbReference type="AlphaFoldDB" id="A0A8J5JLU8"/>
<proteinExistence type="predicted"/>
<gene>
    <name evidence="1" type="ORF">Hamer_G020865</name>
</gene>
<accession>A0A8J5JLU8</accession>